<protein>
    <recommendedName>
        <fullName evidence="2">Lipoprotein LPP20-like domain-containing protein</fullName>
    </recommendedName>
</protein>
<evidence type="ECO:0000313" key="4">
    <source>
        <dbReference type="Proteomes" id="UP000248168"/>
    </source>
</evidence>
<dbReference type="InParanoid" id="A0A330L8G3"/>
<dbReference type="InterPro" id="IPR024952">
    <property type="entry name" value="LPP20-like_dom"/>
</dbReference>
<reference evidence="4" key="1">
    <citation type="submission" date="2018-04" db="EMBL/GenBank/DDBJ databases">
        <authorList>
            <person name="Lucker S."/>
            <person name="Sakoula D."/>
        </authorList>
    </citation>
    <scope>NUCLEOTIDE SEQUENCE [LARGE SCALE GENOMIC DNA]</scope>
</reference>
<feature type="domain" description="Lipoprotein LPP20-like" evidence="2">
    <location>
        <begin position="37"/>
        <end position="143"/>
    </location>
</feature>
<gene>
    <name evidence="3" type="ORF">NITLEN_50030</name>
</gene>
<dbReference type="Pfam" id="PF02169">
    <property type="entry name" value="LPP20"/>
    <property type="match status" value="1"/>
</dbReference>
<dbReference type="EMBL" id="OUNR01000018">
    <property type="protein sequence ID" value="SPP65990.1"/>
    <property type="molecule type" value="Genomic_DNA"/>
</dbReference>
<dbReference type="Gene3D" id="3.10.28.20">
    <property type="entry name" value="Acetamidase/Formamidase-like domains"/>
    <property type="match status" value="1"/>
</dbReference>
<accession>A0A330L8G3</accession>
<dbReference type="RefSeq" id="WP_121990218.1">
    <property type="nucleotide sequence ID" value="NZ_OUNR01000018.1"/>
</dbReference>
<evidence type="ECO:0000256" key="1">
    <source>
        <dbReference type="SAM" id="MobiDB-lite"/>
    </source>
</evidence>
<organism evidence="3 4">
    <name type="scientific">Nitrospira lenta</name>
    <dbReference type="NCBI Taxonomy" id="1436998"/>
    <lineage>
        <taxon>Bacteria</taxon>
        <taxon>Pseudomonadati</taxon>
        <taxon>Nitrospirota</taxon>
        <taxon>Nitrospiria</taxon>
        <taxon>Nitrospirales</taxon>
        <taxon>Nitrospiraceae</taxon>
        <taxon>Nitrospira</taxon>
    </lineage>
</organism>
<dbReference type="OrthoDB" id="9769588at2"/>
<evidence type="ECO:0000259" key="2">
    <source>
        <dbReference type="Pfam" id="PF02169"/>
    </source>
</evidence>
<sequence>MKTPAGLRGVVVLPLVMLFIGGLALSGCTWFGGTSKPAWVDGATGEFSSSQYLLGQGQAANKSAATDQAYAAVARIFKAEVAAQAKDWESYLLVEHRGSTNTERRLTLDQVTNVSTDKVLENVKILDTWYDRHQGMHYALAGMHRGQGEAAMMDKMRELDRMIETDLLEARQTTDKLTKVRDLRRATRNLVMRDAYNADLRVIRSSGQGTSAAYRVNELSNELDQFLSTNLVLAVEVTGDHAEPIQGALTEGLIREGLHVTTQRAGSELLVRGTVHIWPIDVRDPQFKYVRWCSDFDVVESATQRVVGVVSRGGKEGHLSDREATAKALRVIQQEFSSDLAKAIASHVFGEASLPVQASSPAGCPRESTPANPALSSPRPF</sequence>
<keyword evidence="4" id="KW-1185">Reference proteome</keyword>
<name>A0A330L8G3_9BACT</name>
<dbReference type="AlphaFoldDB" id="A0A330L8G3"/>
<dbReference type="PROSITE" id="PS51257">
    <property type="entry name" value="PROKAR_LIPOPROTEIN"/>
    <property type="match status" value="1"/>
</dbReference>
<proteinExistence type="predicted"/>
<evidence type="ECO:0000313" key="3">
    <source>
        <dbReference type="EMBL" id="SPP65990.1"/>
    </source>
</evidence>
<feature type="region of interest" description="Disordered" evidence="1">
    <location>
        <begin position="357"/>
        <end position="381"/>
    </location>
</feature>
<dbReference type="Proteomes" id="UP000248168">
    <property type="component" value="Unassembled WGS sequence"/>
</dbReference>